<reference evidence="5" key="1">
    <citation type="submission" date="2025-08" db="UniProtKB">
        <authorList>
            <consortium name="RefSeq"/>
        </authorList>
    </citation>
    <scope>IDENTIFICATION</scope>
    <source>
        <tissue evidence="5">Muscle</tissue>
    </source>
</reference>
<dbReference type="PROSITE" id="PS00514">
    <property type="entry name" value="FIBRINOGEN_C_1"/>
    <property type="match status" value="1"/>
</dbReference>
<name>A0ABM1BCQ2_LIMPO</name>
<dbReference type="PANTHER" id="PTHR19143:SF327">
    <property type="entry name" value="FI21813P1-RELATED"/>
    <property type="match status" value="1"/>
</dbReference>
<evidence type="ECO:0000256" key="1">
    <source>
        <dbReference type="ARBA" id="ARBA00023157"/>
    </source>
</evidence>
<dbReference type="GeneID" id="106463818"/>
<dbReference type="Pfam" id="PF00147">
    <property type="entry name" value="Fibrinogen_C"/>
    <property type="match status" value="1"/>
</dbReference>
<dbReference type="Gene3D" id="3.90.215.10">
    <property type="entry name" value="Gamma Fibrinogen, chain A, domain 1"/>
    <property type="match status" value="1"/>
</dbReference>
<dbReference type="InterPro" id="IPR014716">
    <property type="entry name" value="Fibrinogen_a/b/g_C_1"/>
</dbReference>
<keyword evidence="1" id="KW-1015">Disulfide bond</keyword>
<gene>
    <name evidence="5" type="primary">LOC106463818</name>
</gene>
<feature type="domain" description="Fibrinogen C-terminal" evidence="3">
    <location>
        <begin position="25"/>
        <end position="207"/>
    </location>
</feature>
<protein>
    <submittedName>
        <fullName evidence="5">Techylectin-5B-like</fullName>
    </submittedName>
</protein>
<sequence length="232" mass="26901">MLFPIPVALLSNLLLVKASFSIDDIKKNCRPNDCYDIRRQGFFQSGVYIIWPRFFNQPVQVFCDMVTEGGGWTVIQRRDDIEPRQDFNLPWTSYKYGFGNVTGEFWIGNDILFALTNKEDTVLRVDLETFDREKAYAEYGGFLVRGERDFYKMMVGAYHGNAGDSLSYHNDTYFSTKDKFHNKECAKTHQAAWWFKDCTKSLLNGIYQSDGRVKPVVIGLLQELRFQNLPSC</sequence>
<dbReference type="PANTHER" id="PTHR19143">
    <property type="entry name" value="FIBRINOGEN/TENASCIN/ANGIOPOEITIN"/>
    <property type="match status" value="1"/>
</dbReference>
<keyword evidence="4" id="KW-1185">Reference proteome</keyword>
<dbReference type="PROSITE" id="PS51406">
    <property type="entry name" value="FIBRINOGEN_C_2"/>
    <property type="match status" value="1"/>
</dbReference>
<dbReference type="InterPro" id="IPR020837">
    <property type="entry name" value="Fibrinogen_CS"/>
</dbReference>
<dbReference type="RefSeq" id="XP_013779342.2">
    <property type="nucleotide sequence ID" value="XM_013923888.2"/>
</dbReference>
<dbReference type="InterPro" id="IPR050373">
    <property type="entry name" value="Fibrinogen_C-term_domain"/>
</dbReference>
<dbReference type="InterPro" id="IPR036056">
    <property type="entry name" value="Fibrinogen-like_C"/>
</dbReference>
<evidence type="ECO:0000313" key="5">
    <source>
        <dbReference type="RefSeq" id="XP_013779342.2"/>
    </source>
</evidence>
<dbReference type="SUPFAM" id="SSF56496">
    <property type="entry name" value="Fibrinogen C-terminal domain-like"/>
    <property type="match status" value="1"/>
</dbReference>
<dbReference type="Proteomes" id="UP000694941">
    <property type="component" value="Unplaced"/>
</dbReference>
<keyword evidence="2" id="KW-0732">Signal</keyword>
<dbReference type="NCBIfam" id="NF040941">
    <property type="entry name" value="GGGWT_bact"/>
    <property type="match status" value="1"/>
</dbReference>
<feature type="signal peptide" evidence="2">
    <location>
        <begin position="1"/>
        <end position="18"/>
    </location>
</feature>
<dbReference type="CDD" id="cd00087">
    <property type="entry name" value="FReD"/>
    <property type="match status" value="1"/>
</dbReference>
<evidence type="ECO:0000259" key="3">
    <source>
        <dbReference type="PROSITE" id="PS51406"/>
    </source>
</evidence>
<proteinExistence type="predicted"/>
<evidence type="ECO:0000313" key="4">
    <source>
        <dbReference type="Proteomes" id="UP000694941"/>
    </source>
</evidence>
<dbReference type="InterPro" id="IPR002181">
    <property type="entry name" value="Fibrinogen_a/b/g_C_dom"/>
</dbReference>
<organism evidence="4 5">
    <name type="scientific">Limulus polyphemus</name>
    <name type="common">Atlantic horseshoe crab</name>
    <dbReference type="NCBI Taxonomy" id="6850"/>
    <lineage>
        <taxon>Eukaryota</taxon>
        <taxon>Metazoa</taxon>
        <taxon>Ecdysozoa</taxon>
        <taxon>Arthropoda</taxon>
        <taxon>Chelicerata</taxon>
        <taxon>Merostomata</taxon>
        <taxon>Xiphosura</taxon>
        <taxon>Limulidae</taxon>
        <taxon>Limulus</taxon>
    </lineage>
</organism>
<accession>A0ABM1BCQ2</accession>
<evidence type="ECO:0000256" key="2">
    <source>
        <dbReference type="SAM" id="SignalP"/>
    </source>
</evidence>
<dbReference type="SMART" id="SM00186">
    <property type="entry name" value="FBG"/>
    <property type="match status" value="1"/>
</dbReference>
<feature type="chain" id="PRO_5046568486" evidence="2">
    <location>
        <begin position="19"/>
        <end position="232"/>
    </location>
</feature>